<organism evidence="4 5">
    <name type="scientific">Shewanella fodinae</name>
    <dbReference type="NCBI Taxonomy" id="552357"/>
    <lineage>
        <taxon>Bacteria</taxon>
        <taxon>Pseudomonadati</taxon>
        <taxon>Pseudomonadota</taxon>
        <taxon>Gammaproteobacteria</taxon>
        <taxon>Alteromonadales</taxon>
        <taxon>Shewanellaceae</taxon>
        <taxon>Shewanella</taxon>
    </lineage>
</organism>
<keyword evidence="1 2" id="KW-0732">Signal</keyword>
<evidence type="ECO:0000256" key="1">
    <source>
        <dbReference type="ARBA" id="ARBA00022729"/>
    </source>
</evidence>
<comment type="caution">
    <text evidence="4">The sequence shown here is derived from an EMBL/GenBank/DDBJ whole genome shotgun (WGS) entry which is preliminary data.</text>
</comment>
<feature type="domain" description="Cytochrome c-type protein NrfB-like" evidence="3">
    <location>
        <begin position="65"/>
        <end position="153"/>
    </location>
</feature>
<evidence type="ECO:0000259" key="3">
    <source>
        <dbReference type="Pfam" id="PF22678"/>
    </source>
</evidence>
<dbReference type="InterPro" id="IPR053875">
    <property type="entry name" value="Cytochrom_c_NrfB-like_dom"/>
</dbReference>
<proteinExistence type="predicted"/>
<dbReference type="Pfam" id="PF22678">
    <property type="entry name" value="Cytochrom_c_NrfB-like"/>
    <property type="match status" value="1"/>
</dbReference>
<evidence type="ECO:0000313" key="4">
    <source>
        <dbReference type="EMBL" id="TCN87002.1"/>
    </source>
</evidence>
<reference evidence="4 5" key="1">
    <citation type="submission" date="2019-03" db="EMBL/GenBank/DDBJ databases">
        <title>Freshwater and sediment microbial communities from various areas in North America, analyzing microbe dynamics in response to fracking.</title>
        <authorList>
            <person name="Lamendella R."/>
        </authorList>
    </citation>
    <scope>NUCLEOTIDE SEQUENCE [LARGE SCALE GENOMIC DNA]</scope>
    <source>
        <strain evidence="4 5">74A</strain>
    </source>
</reference>
<dbReference type="OrthoDB" id="6398708at2"/>
<keyword evidence="5" id="KW-1185">Reference proteome</keyword>
<dbReference type="RefSeq" id="WP_133038180.1">
    <property type="nucleotide sequence ID" value="NZ_SLWF01000005.1"/>
</dbReference>
<dbReference type="SUPFAM" id="SSF48695">
    <property type="entry name" value="Multiheme cytochromes"/>
    <property type="match status" value="1"/>
</dbReference>
<dbReference type="Gene3D" id="1.10.1130.10">
    <property type="entry name" value="Flavocytochrome C3, Chain A"/>
    <property type="match status" value="1"/>
</dbReference>
<evidence type="ECO:0000256" key="2">
    <source>
        <dbReference type="SAM" id="SignalP"/>
    </source>
</evidence>
<dbReference type="Proteomes" id="UP000294832">
    <property type="component" value="Unassembled WGS sequence"/>
</dbReference>
<protein>
    <submittedName>
        <fullName evidence="4">Cytochrome c-type protein NrfB</fullName>
    </submittedName>
</protein>
<dbReference type="EMBL" id="SLWF01000005">
    <property type="protein sequence ID" value="TCN87002.1"/>
    <property type="molecule type" value="Genomic_DNA"/>
</dbReference>
<sequence>MFRNTWRTVLGVATLVCLLGFGTAGTANAETSTALKINDGPCLKCHKRNGTMLGVHGQDKMHFTCSTCHGEQGVHPRKPNDIRVFNPDPEIAPQEQNKTCLRCHRPEKLAAGEWTHNVHADKVSCAACHKLHPATDPMTQMTGTQHSQLCRQCHAK</sequence>
<dbReference type="InterPro" id="IPR051829">
    <property type="entry name" value="Multiheme_Cytochr_ET"/>
</dbReference>
<dbReference type="GO" id="GO:0016491">
    <property type="term" value="F:oxidoreductase activity"/>
    <property type="evidence" value="ECO:0007669"/>
    <property type="project" value="TreeGrafter"/>
</dbReference>
<gene>
    <name evidence="4" type="ORF">EDC91_1054</name>
</gene>
<dbReference type="PANTHER" id="PTHR35038">
    <property type="entry name" value="DISSIMILATORY SULFITE REDUCTASE SIRA"/>
    <property type="match status" value="1"/>
</dbReference>
<name>A0A4R2FM81_9GAMM</name>
<evidence type="ECO:0000313" key="5">
    <source>
        <dbReference type="Proteomes" id="UP000294832"/>
    </source>
</evidence>
<feature type="chain" id="PRO_5020791159" evidence="2">
    <location>
        <begin position="30"/>
        <end position="156"/>
    </location>
</feature>
<feature type="signal peptide" evidence="2">
    <location>
        <begin position="1"/>
        <end position="29"/>
    </location>
</feature>
<accession>A0A4R2FM81</accession>
<dbReference type="InterPro" id="IPR036280">
    <property type="entry name" value="Multihaem_cyt_sf"/>
</dbReference>
<dbReference type="AlphaFoldDB" id="A0A4R2FM81"/>
<dbReference type="PANTHER" id="PTHR35038:SF5">
    <property type="entry name" value="CYTOCHROME C-TYPE PROTEIN NRFB"/>
    <property type="match status" value="1"/>
</dbReference>